<evidence type="ECO:0000256" key="1">
    <source>
        <dbReference type="ARBA" id="ARBA00004948"/>
    </source>
</evidence>
<reference evidence="9" key="1">
    <citation type="submission" date="2019-11" db="EMBL/GenBank/DDBJ databases">
        <title>Isolation and characterization of two novel species in the genus Thiomicrorhabdus.</title>
        <authorList>
            <person name="Mochizuki J."/>
            <person name="Kojima H."/>
            <person name="Fukui M."/>
        </authorList>
    </citation>
    <scope>NUCLEOTIDE SEQUENCE [LARGE SCALE GENOMIC DNA]</scope>
    <source>
        <strain evidence="9">aks77</strain>
    </source>
</reference>
<dbReference type="Gene3D" id="3.40.1190.20">
    <property type="match status" value="1"/>
</dbReference>
<evidence type="ECO:0000256" key="6">
    <source>
        <dbReference type="ARBA" id="ARBA00022840"/>
    </source>
</evidence>
<feature type="domain" description="Pyridoxamine kinase/Phosphomethylpyrimidine kinase" evidence="7">
    <location>
        <begin position="13"/>
        <end position="261"/>
    </location>
</feature>
<evidence type="ECO:0000256" key="3">
    <source>
        <dbReference type="ARBA" id="ARBA00022679"/>
    </source>
</evidence>
<dbReference type="GO" id="GO:0009228">
    <property type="term" value="P:thiamine biosynthetic process"/>
    <property type="evidence" value="ECO:0007669"/>
    <property type="project" value="InterPro"/>
</dbReference>
<keyword evidence="5 8" id="KW-0418">Kinase</keyword>
<evidence type="ECO:0000256" key="2">
    <source>
        <dbReference type="ARBA" id="ARBA00012135"/>
    </source>
</evidence>
<evidence type="ECO:0000313" key="9">
    <source>
        <dbReference type="Proteomes" id="UP000501726"/>
    </source>
</evidence>
<dbReference type="EMBL" id="AP021889">
    <property type="protein sequence ID" value="BBP44765.1"/>
    <property type="molecule type" value="Genomic_DNA"/>
</dbReference>
<keyword evidence="9" id="KW-1185">Reference proteome</keyword>
<keyword evidence="6" id="KW-0067">ATP-binding</keyword>
<dbReference type="GO" id="GO:0008902">
    <property type="term" value="F:hydroxymethylpyrimidine kinase activity"/>
    <property type="evidence" value="ECO:0007669"/>
    <property type="project" value="UniProtKB-EC"/>
</dbReference>
<dbReference type="InterPro" id="IPR029056">
    <property type="entry name" value="Ribokinase-like"/>
</dbReference>
<dbReference type="EC" id="2.7.1.49" evidence="2"/>
<sequence>MALATVLTLAGSDPSGGAGIQADSKTIHALGGYALGVATALTAQNAQGVQAVFAVEPLIFAAQVNALLADYHIDALKIGMLADADKVLQSADILTKLPLKTACVLDPVLVSSSGKILLAQDAIQHLLHHLIPKVTLLTPNLPEAQLLLEHCGVHVDLNHLLTKQQFSTIRDALAHLHCANILLKGGHSTEDMAVDYLFSDFHKHPQIHSFAQPRITSQHNHGTGCTLSSAIACKLAQGETLHEAVSQAKDYLQQALLHSSAGQPHYLPLKTKSHRNGGLHHFLTPLT</sequence>
<dbReference type="InterPro" id="IPR004399">
    <property type="entry name" value="HMP/HMP-P_kinase_dom"/>
</dbReference>
<evidence type="ECO:0000256" key="4">
    <source>
        <dbReference type="ARBA" id="ARBA00022741"/>
    </source>
</evidence>
<dbReference type="RefSeq" id="WP_173269337.1">
    <property type="nucleotide sequence ID" value="NZ_AP021889.1"/>
</dbReference>
<name>A0A6F8PRM2_9GAMM</name>
<accession>A0A6F8PRM2</accession>
<evidence type="ECO:0000256" key="5">
    <source>
        <dbReference type="ARBA" id="ARBA00022777"/>
    </source>
</evidence>
<organism evidence="8 9">
    <name type="scientific">Thiosulfatimonas sediminis</name>
    <dbReference type="NCBI Taxonomy" id="2675054"/>
    <lineage>
        <taxon>Bacteria</taxon>
        <taxon>Pseudomonadati</taxon>
        <taxon>Pseudomonadota</taxon>
        <taxon>Gammaproteobacteria</taxon>
        <taxon>Thiotrichales</taxon>
        <taxon>Piscirickettsiaceae</taxon>
        <taxon>Thiosulfatimonas</taxon>
    </lineage>
</organism>
<proteinExistence type="predicted"/>
<dbReference type="PANTHER" id="PTHR20858">
    <property type="entry name" value="PHOSPHOMETHYLPYRIMIDINE KINASE"/>
    <property type="match status" value="1"/>
</dbReference>
<dbReference type="Proteomes" id="UP000501726">
    <property type="component" value="Chromosome"/>
</dbReference>
<dbReference type="FunFam" id="3.40.1190.20:FF:000003">
    <property type="entry name" value="Phosphomethylpyrimidine kinase ThiD"/>
    <property type="match status" value="1"/>
</dbReference>
<keyword evidence="4" id="KW-0547">Nucleotide-binding</keyword>
<evidence type="ECO:0000259" key="7">
    <source>
        <dbReference type="Pfam" id="PF08543"/>
    </source>
</evidence>
<dbReference type="Pfam" id="PF08543">
    <property type="entry name" value="Phos_pyr_kin"/>
    <property type="match status" value="1"/>
</dbReference>
<dbReference type="SUPFAM" id="SSF53613">
    <property type="entry name" value="Ribokinase-like"/>
    <property type="match status" value="1"/>
</dbReference>
<comment type="pathway">
    <text evidence="1">Cofactor biosynthesis; thiamine diphosphate biosynthesis.</text>
</comment>
<dbReference type="GO" id="GO:0005829">
    <property type="term" value="C:cytosol"/>
    <property type="evidence" value="ECO:0007669"/>
    <property type="project" value="TreeGrafter"/>
</dbReference>
<gene>
    <name evidence="8" type="ORF">THMIRHAS_01380</name>
</gene>
<dbReference type="PANTHER" id="PTHR20858:SF17">
    <property type="entry name" value="HYDROXYMETHYLPYRIMIDINE_PHOSPHOMETHYLPYRIMIDINE KINASE THI20-RELATED"/>
    <property type="match status" value="1"/>
</dbReference>
<dbReference type="CDD" id="cd01169">
    <property type="entry name" value="HMPP_kinase"/>
    <property type="match status" value="1"/>
</dbReference>
<keyword evidence="3" id="KW-0808">Transferase</keyword>
<dbReference type="GO" id="GO:0009229">
    <property type="term" value="P:thiamine diphosphate biosynthetic process"/>
    <property type="evidence" value="ECO:0007669"/>
    <property type="project" value="UniProtKB-UniPathway"/>
</dbReference>
<protein>
    <recommendedName>
        <fullName evidence="2">hydroxymethylpyrimidine kinase</fullName>
        <ecNumber evidence="2">2.7.1.49</ecNumber>
    </recommendedName>
</protein>
<dbReference type="InterPro" id="IPR013749">
    <property type="entry name" value="PM/HMP-P_kinase-1"/>
</dbReference>
<dbReference type="KEGG" id="tse:THMIRHAS_01380"/>
<dbReference type="UniPathway" id="UPA00060">
    <property type="reaction ID" value="UER00138"/>
</dbReference>
<dbReference type="NCBIfam" id="TIGR00097">
    <property type="entry name" value="HMP-P_kinase"/>
    <property type="match status" value="1"/>
</dbReference>
<dbReference type="GO" id="GO:0008972">
    <property type="term" value="F:phosphomethylpyrimidine kinase activity"/>
    <property type="evidence" value="ECO:0007669"/>
    <property type="project" value="InterPro"/>
</dbReference>
<evidence type="ECO:0000313" key="8">
    <source>
        <dbReference type="EMBL" id="BBP44765.1"/>
    </source>
</evidence>
<dbReference type="GO" id="GO:0005524">
    <property type="term" value="F:ATP binding"/>
    <property type="evidence" value="ECO:0007669"/>
    <property type="project" value="UniProtKB-KW"/>
</dbReference>
<dbReference type="AlphaFoldDB" id="A0A6F8PRM2"/>